<evidence type="ECO:0000313" key="4">
    <source>
        <dbReference type="Proteomes" id="UP000265515"/>
    </source>
</evidence>
<feature type="coiled-coil region" evidence="1">
    <location>
        <begin position="663"/>
        <end position="690"/>
    </location>
</feature>
<dbReference type="PANTHER" id="PTHR36371:SF1">
    <property type="entry name" value="PROTEIN PLASTID TRANSCRIPTIONALLY ACTIVE 10"/>
    <property type="match status" value="1"/>
</dbReference>
<dbReference type="GO" id="GO:0009507">
    <property type="term" value="C:chloroplast"/>
    <property type="evidence" value="ECO:0007669"/>
    <property type="project" value="TreeGrafter"/>
</dbReference>
<sequence>MEGGVLQAGTKLIKISGGWATALLSSRCRDSSKLNGGNGCRFAAPKPPSREGVKKKKIAVVSSSPRRRVKRMASATDAIESRSTTAMAGAAAAAVDWRRSGGGDFFAGCRRQCRCRDLSRPHSGAAAVASRSEAGSTHGRRGGGGGGGGGGSVGGRGRRGVAMAMLQGFVVMQWKTMKVGRVAGLGTSVSPRLREVERVGAGSGLLLQAGFFNASAWQSRGRSGFKCQVAAENRDAAEVEAVGYESTRDDGGEELSDFDVLESGWAPWEESLEPEGEYALRSLNGEEMSPEEVEAILKRRQVEFQERQEENDWENRALWGKPLVFYRRPPRDWPPEGWYVDPEKLAFMHGGTLPSEIVIDMKDRDEEALKEKWSRYFETEDDIVEQGEWSRWNTFMEDYQKWADANRERLDREALQLDPKYYHGRRRTGELYWPGMFELPFVDVGQHWWGVVTAIHLYEGAFVNFGCTHDAWIPIRDNDWYEVRKHVYVGMHCHVEVLVAIYGAQERTTFQKFLHVLIFRKFEYPPIMTREDEATLEEIARESNRPFWPKPRMRNVPEEVEYRQHPDVVRTFKVWRMAHMACEIEEEEAEKEQLRQAGILTTEDDNDDDDEDDDEQFGAMGIDFRQATSAEDEDDDDDDAEDGGVDWDFNDPDYEELFPMDPREEQELDIESARQERAEFDAAMEEADAKGIEFVPPRPYYEARIAELERMQWQRHMEHERTTIRDNMRRVEEGLPIEEPTRYVDRSWFGENNFDPDDKRFSHSYFGDPEQIEREEMEGGPRKEPPPEKPVAGGGDGEDASASAEAGEEDEDKAEVATGSEQEDEDTADDQDEAGDEDSGNMWVGSSSQGNGQDRDAVNGLSRGKLSFRDMFGSGDSTGSEGALRGVLPQLDEDDDDSRGPTGGLSSQVSAFESDKEETADDNDGEENADDGEEEEEK</sequence>
<name>A0A388LF11_CHABU</name>
<feature type="compositionally biased region" description="Acidic residues" evidence="2">
    <location>
        <begin position="915"/>
        <end position="938"/>
    </location>
</feature>
<feature type="compositionally biased region" description="Basic and acidic residues" evidence="2">
    <location>
        <begin position="771"/>
        <end position="787"/>
    </location>
</feature>
<evidence type="ECO:0000256" key="1">
    <source>
        <dbReference type="SAM" id="Coils"/>
    </source>
</evidence>
<evidence type="ECO:0008006" key="5">
    <source>
        <dbReference type="Google" id="ProtNLM"/>
    </source>
</evidence>
<dbReference type="PANTHER" id="PTHR36371">
    <property type="entry name" value="PROTEIN PLASTID TRANSCRIPTIONALLY ACTIVE 10"/>
    <property type="match status" value="1"/>
</dbReference>
<dbReference type="GO" id="GO:0003723">
    <property type="term" value="F:RNA binding"/>
    <property type="evidence" value="ECO:0007669"/>
    <property type="project" value="InterPro"/>
</dbReference>
<feature type="compositionally biased region" description="Gly residues" evidence="2">
    <location>
        <begin position="142"/>
        <end position="155"/>
    </location>
</feature>
<dbReference type="EMBL" id="BFEA01000358">
    <property type="protein sequence ID" value="GBG80847.1"/>
    <property type="molecule type" value="Genomic_DNA"/>
</dbReference>
<keyword evidence="4" id="KW-1185">Reference proteome</keyword>
<feature type="region of interest" description="Disordered" evidence="2">
    <location>
        <begin position="126"/>
        <end position="156"/>
    </location>
</feature>
<organism evidence="3 4">
    <name type="scientific">Chara braunii</name>
    <name type="common">Braun's stonewort</name>
    <dbReference type="NCBI Taxonomy" id="69332"/>
    <lineage>
        <taxon>Eukaryota</taxon>
        <taxon>Viridiplantae</taxon>
        <taxon>Streptophyta</taxon>
        <taxon>Charophyceae</taxon>
        <taxon>Charales</taxon>
        <taxon>Characeae</taxon>
        <taxon>Chara</taxon>
    </lineage>
</organism>
<comment type="caution">
    <text evidence="3">The sequence shown here is derived from an EMBL/GenBank/DDBJ whole genome shotgun (WGS) entry which is preliminary data.</text>
</comment>
<reference evidence="3 4" key="1">
    <citation type="journal article" date="2018" name="Cell">
        <title>The Chara Genome: Secondary Complexity and Implications for Plant Terrestrialization.</title>
        <authorList>
            <person name="Nishiyama T."/>
            <person name="Sakayama H."/>
            <person name="Vries J.D."/>
            <person name="Buschmann H."/>
            <person name="Saint-Marcoux D."/>
            <person name="Ullrich K.K."/>
            <person name="Haas F.B."/>
            <person name="Vanderstraeten L."/>
            <person name="Becker D."/>
            <person name="Lang D."/>
            <person name="Vosolsobe S."/>
            <person name="Rombauts S."/>
            <person name="Wilhelmsson P.K.I."/>
            <person name="Janitza P."/>
            <person name="Kern R."/>
            <person name="Heyl A."/>
            <person name="Rumpler F."/>
            <person name="Villalobos L.I.A.C."/>
            <person name="Clay J.M."/>
            <person name="Skokan R."/>
            <person name="Toyoda A."/>
            <person name="Suzuki Y."/>
            <person name="Kagoshima H."/>
            <person name="Schijlen E."/>
            <person name="Tajeshwar N."/>
            <person name="Catarino B."/>
            <person name="Hetherington A.J."/>
            <person name="Saltykova A."/>
            <person name="Bonnot C."/>
            <person name="Breuninger H."/>
            <person name="Symeonidi A."/>
            <person name="Radhakrishnan G.V."/>
            <person name="Van Nieuwerburgh F."/>
            <person name="Deforce D."/>
            <person name="Chang C."/>
            <person name="Karol K.G."/>
            <person name="Hedrich R."/>
            <person name="Ulvskov P."/>
            <person name="Glockner G."/>
            <person name="Delwiche C.F."/>
            <person name="Petrasek J."/>
            <person name="Van de Peer Y."/>
            <person name="Friml J."/>
            <person name="Beilby M."/>
            <person name="Dolan L."/>
            <person name="Kohara Y."/>
            <person name="Sugano S."/>
            <person name="Fujiyama A."/>
            <person name="Delaux P.-M."/>
            <person name="Quint M."/>
            <person name="TheiBen G."/>
            <person name="Hagemann M."/>
            <person name="Harholt J."/>
            <person name="Dunand C."/>
            <person name="Zachgo S."/>
            <person name="Langdale J."/>
            <person name="Maumus F."/>
            <person name="Straeten D.V.D."/>
            <person name="Gould S.B."/>
            <person name="Rensing S.A."/>
        </authorList>
    </citation>
    <scope>NUCLEOTIDE SEQUENCE [LARGE SCALE GENOMIC DNA]</scope>
    <source>
        <strain evidence="3 4">S276</strain>
    </source>
</reference>
<dbReference type="Gramene" id="GBG80847">
    <property type="protein sequence ID" value="GBG80847"/>
    <property type="gene ID" value="CBR_g31403"/>
</dbReference>
<protein>
    <recommendedName>
        <fullName evidence="5">S1 motif domain-containing protein</fullName>
    </recommendedName>
</protein>
<dbReference type="InterPro" id="IPR044967">
    <property type="entry name" value="PTAC10"/>
</dbReference>
<keyword evidence="1" id="KW-0175">Coiled coil</keyword>
<gene>
    <name evidence="3" type="ORF">CBR_g31403</name>
</gene>
<dbReference type="Proteomes" id="UP000265515">
    <property type="component" value="Unassembled WGS sequence"/>
</dbReference>
<feature type="compositionally biased region" description="Acidic residues" evidence="2">
    <location>
        <begin position="630"/>
        <end position="652"/>
    </location>
</feature>
<feature type="compositionally biased region" description="Acidic residues" evidence="2">
    <location>
        <begin position="821"/>
        <end position="839"/>
    </location>
</feature>
<proteinExistence type="predicted"/>
<dbReference type="OrthoDB" id="514964at2759"/>
<evidence type="ECO:0000256" key="2">
    <source>
        <dbReference type="SAM" id="MobiDB-lite"/>
    </source>
</evidence>
<dbReference type="STRING" id="69332.A0A388LF11"/>
<dbReference type="AlphaFoldDB" id="A0A388LF11"/>
<feature type="region of interest" description="Disordered" evidence="2">
    <location>
        <begin position="621"/>
        <end position="652"/>
    </location>
</feature>
<dbReference type="GO" id="GO:0000427">
    <property type="term" value="C:plastid-encoded plastid RNA polymerase complex"/>
    <property type="evidence" value="ECO:0007669"/>
    <property type="project" value="InterPro"/>
</dbReference>
<feature type="region of interest" description="Disordered" evidence="2">
    <location>
        <begin position="738"/>
        <end position="938"/>
    </location>
</feature>
<accession>A0A388LF11</accession>
<evidence type="ECO:0000313" key="3">
    <source>
        <dbReference type="EMBL" id="GBG80847.1"/>
    </source>
</evidence>